<comment type="caution">
    <text evidence="1">The sequence shown here is derived from an EMBL/GenBank/DDBJ whole genome shotgun (WGS) entry which is preliminary data.</text>
</comment>
<dbReference type="RefSeq" id="WP_148950176.1">
    <property type="nucleotide sequence ID" value="NZ_VTES01000004.1"/>
</dbReference>
<evidence type="ECO:0000313" key="1">
    <source>
        <dbReference type="EMBL" id="TYS62882.1"/>
    </source>
</evidence>
<reference evidence="1 2" key="1">
    <citation type="submission" date="2019-08" db="EMBL/GenBank/DDBJ databases">
        <title>Bacillus genomes from the desert of Cuatro Cienegas, Coahuila.</title>
        <authorList>
            <person name="Olmedo-Alvarez G."/>
        </authorList>
    </citation>
    <scope>NUCLEOTIDE SEQUENCE [LARGE SCALE GENOMIC DNA]</scope>
    <source>
        <strain evidence="1 2">CH37_1T</strain>
    </source>
</reference>
<organism evidence="1 2">
    <name type="scientific">Bacillus infantis</name>
    <dbReference type="NCBI Taxonomy" id="324767"/>
    <lineage>
        <taxon>Bacteria</taxon>
        <taxon>Bacillati</taxon>
        <taxon>Bacillota</taxon>
        <taxon>Bacilli</taxon>
        <taxon>Bacillales</taxon>
        <taxon>Bacillaceae</taxon>
        <taxon>Bacillus</taxon>
    </lineage>
</organism>
<dbReference type="EMBL" id="VTES01000004">
    <property type="protein sequence ID" value="TYS62882.1"/>
    <property type="molecule type" value="Genomic_DNA"/>
</dbReference>
<proteinExistence type="predicted"/>
<name>A0A5D4SL42_9BACI</name>
<dbReference type="AlphaFoldDB" id="A0A5D4SL42"/>
<gene>
    <name evidence="1" type="ORF">FZD47_14525</name>
</gene>
<protein>
    <submittedName>
        <fullName evidence="1">Uncharacterized protein</fullName>
    </submittedName>
</protein>
<evidence type="ECO:0000313" key="2">
    <source>
        <dbReference type="Proteomes" id="UP000323732"/>
    </source>
</evidence>
<sequence>MKTDLNLLPIPFFILDIDLKIVFASEAAEDRFPYCISFIQLADQDSLEKVFSMPEKKSGEMIEINLRTSGNAVELFNIYYSRIPEKKLIYVCCAPISSNLLEVQHHLAMLRNRLSSLQPAELKPRGLHNPLLFEVSSNAHEKIMSIEHKKKLKSISHSASESIDLINILQPLAIEHGKAEYLERIQKNLLNMMSAADSLID</sequence>
<accession>A0A5D4SL42</accession>
<dbReference type="Proteomes" id="UP000323732">
    <property type="component" value="Unassembled WGS sequence"/>
</dbReference>